<accession>A0A645AN76</accession>
<dbReference type="AlphaFoldDB" id="A0A645AN76"/>
<reference evidence="1" key="1">
    <citation type="submission" date="2019-08" db="EMBL/GenBank/DDBJ databases">
        <authorList>
            <person name="Kucharzyk K."/>
            <person name="Murdoch R.W."/>
            <person name="Higgins S."/>
            <person name="Loffler F."/>
        </authorList>
    </citation>
    <scope>NUCLEOTIDE SEQUENCE</scope>
</reference>
<evidence type="ECO:0000313" key="1">
    <source>
        <dbReference type="EMBL" id="MPM54692.1"/>
    </source>
</evidence>
<organism evidence="1">
    <name type="scientific">bioreactor metagenome</name>
    <dbReference type="NCBI Taxonomy" id="1076179"/>
    <lineage>
        <taxon>unclassified sequences</taxon>
        <taxon>metagenomes</taxon>
        <taxon>ecological metagenomes</taxon>
    </lineage>
</organism>
<name>A0A645AN76_9ZZZZ</name>
<dbReference type="EMBL" id="VSSQ01014917">
    <property type="protein sequence ID" value="MPM54692.1"/>
    <property type="molecule type" value="Genomic_DNA"/>
</dbReference>
<gene>
    <name evidence="1" type="ORF">SDC9_101471</name>
</gene>
<protein>
    <submittedName>
        <fullName evidence="1">Uncharacterized protein</fullName>
    </submittedName>
</protein>
<proteinExistence type="predicted"/>
<sequence length="80" mass="9182">MFQIEDAFAQAGTIQLDFEFGIGRALLRDLFQILKSVDPCLLLCRSRFGTLAHPLQFAFVEFQLLLIHFLLDGFTFTLLE</sequence>
<comment type="caution">
    <text evidence="1">The sequence shown here is derived from an EMBL/GenBank/DDBJ whole genome shotgun (WGS) entry which is preliminary data.</text>
</comment>